<dbReference type="CDD" id="cd18787">
    <property type="entry name" value="SF2_C_DEAD"/>
    <property type="match status" value="1"/>
</dbReference>
<dbReference type="InterPro" id="IPR014001">
    <property type="entry name" value="Helicase_ATP-bd"/>
</dbReference>
<comment type="similarity">
    <text evidence="5 7">Belongs to the DEAD box helicase family.</text>
</comment>
<keyword evidence="4 7" id="KW-0067">ATP-binding</keyword>
<accession>A0A099I7L6</accession>
<dbReference type="InterPro" id="IPR001650">
    <property type="entry name" value="Helicase_C-like"/>
</dbReference>
<comment type="caution">
    <text evidence="11">The sequence shown here is derived from an EMBL/GenBank/DDBJ whole genome shotgun (WGS) entry which is preliminary data.</text>
</comment>
<evidence type="ECO:0000256" key="7">
    <source>
        <dbReference type="RuleBase" id="RU000492"/>
    </source>
</evidence>
<proteinExistence type="inferred from homology"/>
<organism evidence="11 12">
    <name type="scientific">Clostridium innocuum</name>
    <dbReference type="NCBI Taxonomy" id="1522"/>
    <lineage>
        <taxon>Bacteria</taxon>
        <taxon>Bacillati</taxon>
        <taxon>Bacillota</taxon>
        <taxon>Clostridia</taxon>
        <taxon>Eubacteriales</taxon>
        <taxon>Clostridiaceae</taxon>
        <taxon>Clostridium</taxon>
    </lineage>
</organism>
<evidence type="ECO:0000256" key="1">
    <source>
        <dbReference type="ARBA" id="ARBA00022741"/>
    </source>
</evidence>
<evidence type="ECO:0000259" key="9">
    <source>
        <dbReference type="PROSITE" id="PS51194"/>
    </source>
</evidence>
<protein>
    <submittedName>
        <fullName evidence="11">RNA helicase</fullName>
    </submittedName>
</protein>
<dbReference type="PROSITE" id="PS51192">
    <property type="entry name" value="HELICASE_ATP_BIND_1"/>
    <property type="match status" value="1"/>
</dbReference>
<dbReference type="PANTHER" id="PTHR47959:SF13">
    <property type="entry name" value="ATP-DEPENDENT RNA HELICASE RHLE"/>
    <property type="match status" value="1"/>
</dbReference>
<dbReference type="InterPro" id="IPR014014">
    <property type="entry name" value="RNA_helicase_DEAD_Q_motif"/>
</dbReference>
<dbReference type="InterPro" id="IPR005580">
    <property type="entry name" value="DbpA/CsdA_RNA-bd_dom"/>
</dbReference>
<dbReference type="PROSITE" id="PS51194">
    <property type="entry name" value="HELICASE_CTER"/>
    <property type="match status" value="1"/>
</dbReference>
<evidence type="ECO:0000259" key="10">
    <source>
        <dbReference type="PROSITE" id="PS51195"/>
    </source>
</evidence>
<dbReference type="GO" id="GO:0005829">
    <property type="term" value="C:cytosol"/>
    <property type="evidence" value="ECO:0007669"/>
    <property type="project" value="TreeGrafter"/>
</dbReference>
<dbReference type="AlphaFoldDB" id="A0A099I7L6"/>
<dbReference type="SUPFAM" id="SSF52540">
    <property type="entry name" value="P-loop containing nucleoside triphosphate hydrolases"/>
    <property type="match status" value="1"/>
</dbReference>
<sequence>MKFEDYKLDASICEALHTLGYQSPLPVQEAVIPLMLEKKDILVKSRTGSGKTASFAIPIIQDLIWEERSPQALVLSPTRELALQIKGEFDNIGAYKRIKTAAVFGKQPFRFQAQDVKQRTHVVAGTPGRVLDHLEQGTLRTDKIRYIIIDEADEMLNMGFIETVQKIFFRLPKNASVCMFSATLPQEIQELAHDFLKQAEVVEIESQTSVSELMHHYAYRLKEHEKPQALLKLLCRELPESCIIFAKTQEHVREICRMLYDKGISVDQLHGGMLQEDRLENMKDFRLGKLRILTATDVAARGIDIQDVTHIINYDMPNKKETYIHRIGRSARLDRSGTAISFVSQYDDFRLQELEEYLENALEFHDSSELEAVIADAETLRKLGTPKSQKEEKGKELRKDMMKLYLGGGKTKKIRPGDIVGAICEIEGVCGDDIGVIQVQDHQSYVDILHGKGLQVLRALRQKTIKGKKLKVERAKE</sequence>
<dbReference type="InterPro" id="IPR012677">
    <property type="entry name" value="Nucleotide-bd_a/b_plait_sf"/>
</dbReference>
<evidence type="ECO:0000259" key="8">
    <source>
        <dbReference type="PROSITE" id="PS51192"/>
    </source>
</evidence>
<evidence type="ECO:0000256" key="4">
    <source>
        <dbReference type="ARBA" id="ARBA00022840"/>
    </source>
</evidence>
<dbReference type="CDD" id="cd12500">
    <property type="entry name" value="RRM_BsYxiN_like"/>
    <property type="match status" value="1"/>
</dbReference>
<evidence type="ECO:0000256" key="2">
    <source>
        <dbReference type="ARBA" id="ARBA00022801"/>
    </source>
</evidence>
<dbReference type="Pfam" id="PF00270">
    <property type="entry name" value="DEAD"/>
    <property type="match status" value="1"/>
</dbReference>
<evidence type="ECO:0000256" key="5">
    <source>
        <dbReference type="ARBA" id="ARBA00038437"/>
    </source>
</evidence>
<dbReference type="PROSITE" id="PS51195">
    <property type="entry name" value="Q_MOTIF"/>
    <property type="match status" value="1"/>
</dbReference>
<dbReference type="SMART" id="SM00490">
    <property type="entry name" value="HELICc"/>
    <property type="match status" value="1"/>
</dbReference>
<reference evidence="11 12" key="1">
    <citation type="submission" date="2014-08" db="EMBL/GenBank/DDBJ databases">
        <title>Clostridium innocuum, an unnegligible vancomycin-resistant pathogen causing extra-intestinal infections.</title>
        <authorList>
            <person name="Feng Y."/>
            <person name="Chiu C.-H."/>
        </authorList>
    </citation>
    <scope>NUCLEOTIDE SEQUENCE [LARGE SCALE GENOMIC DNA]</scope>
    <source>
        <strain evidence="11 12">AN88</strain>
    </source>
</reference>
<dbReference type="Proteomes" id="UP000030008">
    <property type="component" value="Unassembled WGS sequence"/>
</dbReference>
<feature type="domain" description="DEAD-box RNA helicase Q" evidence="10">
    <location>
        <begin position="1"/>
        <end position="29"/>
    </location>
</feature>
<feature type="domain" description="Helicase ATP-binding" evidence="8">
    <location>
        <begin position="32"/>
        <end position="202"/>
    </location>
</feature>
<evidence type="ECO:0000313" key="12">
    <source>
        <dbReference type="Proteomes" id="UP000030008"/>
    </source>
</evidence>
<keyword evidence="2 7" id="KW-0378">Hydrolase</keyword>
<dbReference type="RefSeq" id="WP_044904674.1">
    <property type="nucleotide sequence ID" value="NZ_JQIF01000025.1"/>
</dbReference>
<feature type="short sequence motif" description="Q motif" evidence="6">
    <location>
        <begin position="1"/>
        <end position="29"/>
    </location>
</feature>
<dbReference type="Pfam" id="PF03880">
    <property type="entry name" value="DbpA"/>
    <property type="match status" value="1"/>
</dbReference>
<gene>
    <name evidence="11" type="ORF">CIAN88_06350</name>
</gene>
<keyword evidence="3 7" id="KW-0347">Helicase</keyword>
<evidence type="ECO:0000313" key="11">
    <source>
        <dbReference type="EMBL" id="KGJ53939.1"/>
    </source>
</evidence>
<evidence type="ECO:0000256" key="3">
    <source>
        <dbReference type="ARBA" id="ARBA00022806"/>
    </source>
</evidence>
<dbReference type="EMBL" id="JQIF01000025">
    <property type="protein sequence ID" value="KGJ53939.1"/>
    <property type="molecule type" value="Genomic_DNA"/>
</dbReference>
<dbReference type="GO" id="GO:0016787">
    <property type="term" value="F:hydrolase activity"/>
    <property type="evidence" value="ECO:0007669"/>
    <property type="project" value="UniProtKB-KW"/>
</dbReference>
<name>A0A099I7L6_CLOIN</name>
<dbReference type="PANTHER" id="PTHR47959">
    <property type="entry name" value="ATP-DEPENDENT RNA HELICASE RHLE-RELATED"/>
    <property type="match status" value="1"/>
</dbReference>
<dbReference type="InterPro" id="IPR000629">
    <property type="entry name" value="RNA-helicase_DEAD-box_CS"/>
</dbReference>
<dbReference type="GO" id="GO:0003676">
    <property type="term" value="F:nucleic acid binding"/>
    <property type="evidence" value="ECO:0007669"/>
    <property type="project" value="InterPro"/>
</dbReference>
<feature type="domain" description="Helicase C-terminal" evidence="9">
    <location>
        <begin position="230"/>
        <end position="378"/>
    </location>
</feature>
<dbReference type="InterPro" id="IPR050079">
    <property type="entry name" value="DEAD_box_RNA_helicase"/>
</dbReference>
<dbReference type="Gene3D" id="3.30.70.330">
    <property type="match status" value="1"/>
</dbReference>
<dbReference type="Gene3D" id="3.40.50.300">
    <property type="entry name" value="P-loop containing nucleotide triphosphate hydrolases"/>
    <property type="match status" value="2"/>
</dbReference>
<evidence type="ECO:0000256" key="6">
    <source>
        <dbReference type="PROSITE-ProRule" id="PRU00552"/>
    </source>
</evidence>
<dbReference type="PROSITE" id="PS00039">
    <property type="entry name" value="DEAD_ATP_HELICASE"/>
    <property type="match status" value="1"/>
</dbReference>
<dbReference type="InterPro" id="IPR044742">
    <property type="entry name" value="DEAD/DEAH_RhlB"/>
</dbReference>
<dbReference type="CDD" id="cd00268">
    <property type="entry name" value="DEADc"/>
    <property type="match status" value="1"/>
</dbReference>
<dbReference type="InterPro" id="IPR027417">
    <property type="entry name" value="P-loop_NTPase"/>
</dbReference>
<dbReference type="GO" id="GO:0005524">
    <property type="term" value="F:ATP binding"/>
    <property type="evidence" value="ECO:0007669"/>
    <property type="project" value="UniProtKB-KW"/>
</dbReference>
<dbReference type="SMART" id="SM00487">
    <property type="entry name" value="DEXDc"/>
    <property type="match status" value="1"/>
</dbReference>
<dbReference type="Pfam" id="PF00271">
    <property type="entry name" value="Helicase_C"/>
    <property type="match status" value="1"/>
</dbReference>
<dbReference type="InterPro" id="IPR011545">
    <property type="entry name" value="DEAD/DEAH_box_helicase_dom"/>
</dbReference>
<keyword evidence="1 7" id="KW-0547">Nucleotide-binding</keyword>
<dbReference type="GO" id="GO:0003724">
    <property type="term" value="F:RNA helicase activity"/>
    <property type="evidence" value="ECO:0007669"/>
    <property type="project" value="InterPro"/>
</dbReference>